<dbReference type="AlphaFoldDB" id="A0A9N9V2I0"/>
<evidence type="ECO:0000313" key="1">
    <source>
        <dbReference type="EMBL" id="CAH0017370.1"/>
    </source>
</evidence>
<gene>
    <name evidence="1" type="ORF">CRHIZ90672A_00007066</name>
</gene>
<reference evidence="1" key="1">
    <citation type="submission" date="2021-10" db="EMBL/GenBank/DDBJ databases">
        <authorList>
            <person name="Piombo E."/>
        </authorList>
    </citation>
    <scope>NUCLEOTIDE SEQUENCE</scope>
</reference>
<sequence>MNNLPVKQQVRDIPAAHLSARMTLRLGVANINTNSWAPAGTKSIYLRLYTHQDLAYTNVEDFALYAGQSIQVQAGDYRHKEKIQTGDSHYHPHYSQAKISLPANRHMIPIIIFDEATSGALINMLEETAIAAFNCVHDVQKLNRIRSAIANEARQASSWQKLE</sequence>
<proteinExistence type="predicted"/>
<dbReference type="EMBL" id="CABFNQ020000506">
    <property type="protein sequence ID" value="CAH0017370.1"/>
    <property type="molecule type" value="Genomic_DNA"/>
</dbReference>
<name>A0A9N9V2I0_9HYPO</name>
<dbReference type="Proteomes" id="UP000696573">
    <property type="component" value="Unassembled WGS sequence"/>
</dbReference>
<protein>
    <submittedName>
        <fullName evidence="1">Uncharacterized protein</fullName>
    </submittedName>
</protein>
<organism evidence="1 2">
    <name type="scientific">Clonostachys rhizophaga</name>
    <dbReference type="NCBI Taxonomy" id="160324"/>
    <lineage>
        <taxon>Eukaryota</taxon>
        <taxon>Fungi</taxon>
        <taxon>Dikarya</taxon>
        <taxon>Ascomycota</taxon>
        <taxon>Pezizomycotina</taxon>
        <taxon>Sordariomycetes</taxon>
        <taxon>Hypocreomycetidae</taxon>
        <taxon>Hypocreales</taxon>
        <taxon>Bionectriaceae</taxon>
        <taxon>Clonostachys</taxon>
    </lineage>
</organism>
<comment type="caution">
    <text evidence="1">The sequence shown here is derived from an EMBL/GenBank/DDBJ whole genome shotgun (WGS) entry which is preliminary data.</text>
</comment>
<keyword evidence="2" id="KW-1185">Reference proteome</keyword>
<accession>A0A9N9V2I0</accession>
<evidence type="ECO:0000313" key="2">
    <source>
        <dbReference type="Proteomes" id="UP000696573"/>
    </source>
</evidence>